<evidence type="ECO:0000259" key="1">
    <source>
        <dbReference type="Pfam" id="PF03466"/>
    </source>
</evidence>
<reference evidence="2" key="1">
    <citation type="journal article" date="2023" name="Int. J. Syst. Evol. Microbiol.">
        <title>Sinisalibacter aestuarii sp. nov., isolated from estuarine sediment of the Arakawa River.</title>
        <authorList>
            <person name="Arafat S.T."/>
            <person name="Hirano S."/>
            <person name="Sato A."/>
            <person name="Takeuchi K."/>
            <person name="Yasuda T."/>
            <person name="Terahara T."/>
            <person name="Hamada M."/>
            <person name="Kobayashi T."/>
        </authorList>
    </citation>
    <scope>NUCLEOTIDE SEQUENCE</scope>
    <source>
        <strain evidence="2">B-399</strain>
    </source>
</reference>
<protein>
    <recommendedName>
        <fullName evidence="1">LysR substrate-binding domain-containing protein</fullName>
    </recommendedName>
</protein>
<organism evidence="2 3">
    <name type="scientific">Sinisalibacter aestuarii</name>
    <dbReference type="NCBI Taxonomy" id="2949426"/>
    <lineage>
        <taxon>Bacteria</taxon>
        <taxon>Pseudomonadati</taxon>
        <taxon>Pseudomonadota</taxon>
        <taxon>Alphaproteobacteria</taxon>
        <taxon>Rhodobacterales</taxon>
        <taxon>Roseobacteraceae</taxon>
        <taxon>Sinisalibacter</taxon>
    </lineage>
</organism>
<name>A0ABQ5LTX5_9RHOB</name>
<evidence type="ECO:0000313" key="2">
    <source>
        <dbReference type="EMBL" id="GKY88442.1"/>
    </source>
</evidence>
<dbReference type="Proteomes" id="UP001144205">
    <property type="component" value="Unassembled WGS sequence"/>
</dbReference>
<dbReference type="EMBL" id="BROH01000006">
    <property type="protein sequence ID" value="GKY88442.1"/>
    <property type="molecule type" value="Genomic_DNA"/>
</dbReference>
<accession>A0ABQ5LTX5</accession>
<dbReference type="SUPFAM" id="SSF53850">
    <property type="entry name" value="Periplasmic binding protein-like II"/>
    <property type="match status" value="1"/>
</dbReference>
<feature type="domain" description="LysR substrate-binding" evidence="1">
    <location>
        <begin position="2"/>
        <end position="60"/>
    </location>
</feature>
<dbReference type="RefSeq" id="WP_281842481.1">
    <property type="nucleotide sequence ID" value="NZ_BROH01000006.1"/>
</dbReference>
<gene>
    <name evidence="2" type="ORF">STA1M1_23110</name>
</gene>
<comment type="caution">
    <text evidence="2">The sequence shown here is derived from an EMBL/GenBank/DDBJ whole genome shotgun (WGS) entry which is preliminary data.</text>
</comment>
<sequence>MADIGIGALPLHVARRDVDTGRLRQLPPYDDLPLINIYLLTNPARRFSEAEAAFLAGCSEMLDSVSLDERTYR</sequence>
<dbReference type="InterPro" id="IPR005119">
    <property type="entry name" value="LysR_subst-bd"/>
</dbReference>
<evidence type="ECO:0000313" key="3">
    <source>
        <dbReference type="Proteomes" id="UP001144205"/>
    </source>
</evidence>
<dbReference type="Pfam" id="PF03466">
    <property type="entry name" value="LysR_substrate"/>
    <property type="match status" value="1"/>
</dbReference>
<proteinExistence type="predicted"/>
<keyword evidence="3" id="KW-1185">Reference proteome</keyword>